<feature type="transmembrane region" description="Helical" evidence="10">
    <location>
        <begin position="358"/>
        <end position="385"/>
    </location>
</feature>
<evidence type="ECO:0000256" key="4">
    <source>
        <dbReference type="ARBA" id="ARBA00022448"/>
    </source>
</evidence>
<comment type="subcellular location">
    <subcellularLocation>
        <location evidence="1">Cell membrane</location>
        <topology evidence="1">Multi-pass membrane protein</topology>
    </subcellularLocation>
</comment>
<keyword evidence="9" id="KW-0046">Antibiotic resistance</keyword>
<keyword evidence="8 10" id="KW-0472">Membrane</keyword>
<evidence type="ECO:0000256" key="6">
    <source>
        <dbReference type="ARBA" id="ARBA00022692"/>
    </source>
</evidence>
<evidence type="ECO:0000313" key="11">
    <source>
        <dbReference type="EMBL" id="PWB08466.1"/>
    </source>
</evidence>
<sequence length="444" mass="47783">MNRDNLDFGNGNIASLFRTMFFPTLIAMMFNSLLNICDGMFVGHGVGSEGLAAINIVAPMFLVTTGIGLMFGIGASVIASIRLAEDNVKAARIIMTQAFAAGAVIFGVIITLTALFFRPLLYLAGCSEALEPLATDYLLWLLPGFFFFYIQCAGMMLIRLDGSPKTAMAIQITSAALNIFLDWLMVFPLGTGIAGASIATSISCVAGGCLVMIYFIRFSTTLRFYRLKLSAKSLRLTLRNVGYMARIGFATFVTELAIGVMIVTGNYVFMSRLGEDGVAAYSIGCYLFPLIFSLSNAVAQSAQPIISFNYGAGQTGRVAKTLRLSLITGTICGAGVSLTMWLAAPLLAAIFLPTDTTAFTYAVHGLPLFGLSAVLFSLNIVMIGYYQSIEKAGRSTLYTVMRGIIYLIPAFIILPQAIGNDGLWIAIPMAELLTLLTIALTYRR</sequence>
<keyword evidence="6 10" id="KW-0812">Transmembrane</keyword>
<keyword evidence="12" id="KW-1185">Reference proteome</keyword>
<feature type="transmembrane region" description="Helical" evidence="10">
    <location>
        <begin position="279"/>
        <end position="299"/>
    </location>
</feature>
<comment type="caution">
    <text evidence="11">The sequence shown here is derived from an EMBL/GenBank/DDBJ whole genome shotgun (WGS) entry which is preliminary data.</text>
</comment>
<evidence type="ECO:0000256" key="1">
    <source>
        <dbReference type="ARBA" id="ARBA00004651"/>
    </source>
</evidence>
<feature type="transmembrane region" description="Helical" evidence="10">
    <location>
        <begin position="326"/>
        <end position="352"/>
    </location>
</feature>
<keyword evidence="5" id="KW-1003">Cell membrane</keyword>
<dbReference type="InterPro" id="IPR051327">
    <property type="entry name" value="MATE_MepA_subfamily"/>
</dbReference>
<evidence type="ECO:0000256" key="2">
    <source>
        <dbReference type="ARBA" id="ARBA00008417"/>
    </source>
</evidence>
<dbReference type="Pfam" id="PF01554">
    <property type="entry name" value="MatE"/>
    <property type="match status" value="2"/>
</dbReference>
<dbReference type="InterPro" id="IPR002528">
    <property type="entry name" value="MATE_fam"/>
</dbReference>
<organism evidence="11 12">
    <name type="scientific">Paramuribaculum intestinale</name>
    <dbReference type="NCBI Taxonomy" id="2094151"/>
    <lineage>
        <taxon>Bacteria</taxon>
        <taxon>Pseudomonadati</taxon>
        <taxon>Bacteroidota</taxon>
        <taxon>Bacteroidia</taxon>
        <taxon>Bacteroidales</taxon>
        <taxon>Muribaculaceae</taxon>
        <taxon>Paramuribaculum</taxon>
    </lineage>
</organism>
<dbReference type="AlphaFoldDB" id="A0A2V1IUD2"/>
<dbReference type="PANTHER" id="PTHR43823:SF3">
    <property type="entry name" value="MULTIDRUG EXPORT PROTEIN MEPA"/>
    <property type="match status" value="1"/>
</dbReference>
<dbReference type="GO" id="GO:0042910">
    <property type="term" value="F:xenobiotic transmembrane transporter activity"/>
    <property type="evidence" value="ECO:0007669"/>
    <property type="project" value="InterPro"/>
</dbReference>
<accession>A0A2V1IUD2</accession>
<feature type="transmembrane region" description="Helical" evidence="10">
    <location>
        <begin position="21"/>
        <end position="44"/>
    </location>
</feature>
<feature type="transmembrane region" description="Helical" evidence="10">
    <location>
        <begin position="93"/>
        <end position="117"/>
    </location>
</feature>
<dbReference type="InterPro" id="IPR045070">
    <property type="entry name" value="MATE_MepA-like"/>
</dbReference>
<dbReference type="PIRSF" id="PIRSF006603">
    <property type="entry name" value="DinF"/>
    <property type="match status" value="1"/>
</dbReference>
<feature type="transmembrane region" description="Helical" evidence="10">
    <location>
        <begin position="137"/>
        <end position="157"/>
    </location>
</feature>
<evidence type="ECO:0000256" key="8">
    <source>
        <dbReference type="ARBA" id="ARBA00023136"/>
    </source>
</evidence>
<protein>
    <recommendedName>
        <fullName evidence="3">Multidrug export protein MepA</fullName>
    </recommendedName>
</protein>
<dbReference type="GO" id="GO:0046677">
    <property type="term" value="P:response to antibiotic"/>
    <property type="evidence" value="ECO:0007669"/>
    <property type="project" value="UniProtKB-KW"/>
</dbReference>
<reference evidence="12" key="1">
    <citation type="submission" date="2018-02" db="EMBL/GenBank/DDBJ databases">
        <authorList>
            <person name="Clavel T."/>
            <person name="Strowig T."/>
        </authorList>
    </citation>
    <scope>NUCLEOTIDE SEQUENCE [LARGE SCALE GENOMIC DNA]</scope>
    <source>
        <strain evidence="12">DSM 100764</strain>
    </source>
</reference>
<dbReference type="GO" id="GO:0005886">
    <property type="term" value="C:plasma membrane"/>
    <property type="evidence" value="ECO:0007669"/>
    <property type="project" value="UniProtKB-SubCell"/>
</dbReference>
<evidence type="ECO:0000313" key="12">
    <source>
        <dbReference type="Proteomes" id="UP000244925"/>
    </source>
</evidence>
<feature type="transmembrane region" description="Helical" evidence="10">
    <location>
        <begin position="169"/>
        <end position="187"/>
    </location>
</feature>
<dbReference type="Proteomes" id="UP000244925">
    <property type="component" value="Unassembled WGS sequence"/>
</dbReference>
<name>A0A2V1IUD2_9BACT</name>
<evidence type="ECO:0000256" key="5">
    <source>
        <dbReference type="ARBA" id="ARBA00022475"/>
    </source>
</evidence>
<feature type="transmembrane region" description="Helical" evidence="10">
    <location>
        <begin position="243"/>
        <end position="267"/>
    </location>
</feature>
<evidence type="ECO:0000256" key="9">
    <source>
        <dbReference type="ARBA" id="ARBA00023251"/>
    </source>
</evidence>
<evidence type="ECO:0000256" key="7">
    <source>
        <dbReference type="ARBA" id="ARBA00022989"/>
    </source>
</evidence>
<evidence type="ECO:0000256" key="3">
    <source>
        <dbReference type="ARBA" id="ARBA00022106"/>
    </source>
</evidence>
<dbReference type="GO" id="GO:0015297">
    <property type="term" value="F:antiporter activity"/>
    <property type="evidence" value="ECO:0007669"/>
    <property type="project" value="InterPro"/>
</dbReference>
<evidence type="ECO:0000256" key="10">
    <source>
        <dbReference type="SAM" id="Phobius"/>
    </source>
</evidence>
<dbReference type="GeneID" id="93423318"/>
<dbReference type="PANTHER" id="PTHR43823">
    <property type="entry name" value="SPORULATION PROTEIN YKVU"/>
    <property type="match status" value="1"/>
</dbReference>
<dbReference type="RefSeq" id="WP_107035569.1">
    <property type="nucleotide sequence ID" value="NZ_CAONGC010000001.1"/>
</dbReference>
<feature type="transmembrane region" description="Helical" evidence="10">
    <location>
        <begin position="56"/>
        <end position="81"/>
    </location>
</feature>
<feature type="transmembrane region" description="Helical" evidence="10">
    <location>
        <begin position="423"/>
        <end position="442"/>
    </location>
</feature>
<dbReference type="CDD" id="cd13143">
    <property type="entry name" value="MATE_MepA_like"/>
    <property type="match status" value="1"/>
</dbReference>
<proteinExistence type="inferred from homology"/>
<gene>
    <name evidence="11" type="ORF">C5O25_04675</name>
</gene>
<keyword evidence="7 10" id="KW-1133">Transmembrane helix</keyword>
<feature type="transmembrane region" description="Helical" evidence="10">
    <location>
        <begin position="193"/>
        <end position="216"/>
    </location>
</feature>
<keyword evidence="4" id="KW-0813">Transport</keyword>
<comment type="similarity">
    <text evidence="2">Belongs to the multi antimicrobial extrusion (MATE) (TC 2.A.66.1) family. MepA subfamily.</text>
</comment>
<dbReference type="EMBL" id="PUBV01000006">
    <property type="protein sequence ID" value="PWB08466.1"/>
    <property type="molecule type" value="Genomic_DNA"/>
</dbReference>
<feature type="transmembrane region" description="Helical" evidence="10">
    <location>
        <begin position="397"/>
        <end position="417"/>
    </location>
</feature>
<dbReference type="InterPro" id="IPR048279">
    <property type="entry name" value="MdtK-like"/>
</dbReference>